<evidence type="ECO:0000313" key="12">
    <source>
        <dbReference type="EMBL" id="GLD55449.1"/>
    </source>
</evidence>
<feature type="chain" id="PRO_5042194749" evidence="10">
    <location>
        <begin position="25"/>
        <end position="661"/>
    </location>
</feature>
<feature type="region of interest" description="Disordered" evidence="8">
    <location>
        <begin position="415"/>
        <end position="434"/>
    </location>
</feature>
<dbReference type="GO" id="GO:0006888">
    <property type="term" value="P:endoplasmic reticulum to Golgi vesicle-mediated transport"/>
    <property type="evidence" value="ECO:0007669"/>
    <property type="project" value="TreeGrafter"/>
</dbReference>
<evidence type="ECO:0000256" key="8">
    <source>
        <dbReference type="SAM" id="MobiDB-lite"/>
    </source>
</evidence>
<evidence type="ECO:0000259" key="11">
    <source>
        <dbReference type="PROSITE" id="PS51328"/>
    </source>
</evidence>
<keyword evidence="7" id="KW-1015">Disulfide bond</keyword>
<dbReference type="GO" id="GO:0000139">
    <property type="term" value="C:Golgi membrane"/>
    <property type="evidence" value="ECO:0007669"/>
    <property type="project" value="TreeGrafter"/>
</dbReference>
<dbReference type="PANTHER" id="PTHR12223:SF28">
    <property type="entry name" value="LECTIN, MANNOSE BINDING 1 LIKE"/>
    <property type="match status" value="1"/>
</dbReference>
<dbReference type="PANTHER" id="PTHR12223">
    <property type="entry name" value="VESICULAR MANNOSE-BINDING LECTIN"/>
    <property type="match status" value="1"/>
</dbReference>
<organism evidence="12 13">
    <name type="scientific">Lates japonicus</name>
    <name type="common">Japanese lates</name>
    <dbReference type="NCBI Taxonomy" id="270547"/>
    <lineage>
        <taxon>Eukaryota</taxon>
        <taxon>Metazoa</taxon>
        <taxon>Chordata</taxon>
        <taxon>Craniata</taxon>
        <taxon>Vertebrata</taxon>
        <taxon>Euteleostomi</taxon>
        <taxon>Actinopterygii</taxon>
        <taxon>Neopterygii</taxon>
        <taxon>Teleostei</taxon>
        <taxon>Neoteleostei</taxon>
        <taxon>Acanthomorphata</taxon>
        <taxon>Carangaria</taxon>
        <taxon>Carangaria incertae sedis</taxon>
        <taxon>Centropomidae</taxon>
        <taxon>Lates</taxon>
    </lineage>
</organism>
<sequence>MILKHNRSPLLLTVTCMYFSGGLLWSYQEEDASDGEECSENNISTTKYPCVKSTGEVTTCYRKKCCKGFKFVLGQCIPEDYDVCAGAPCEQQCTDHFGRVVCTCYPGYRYDRERHRKREKPYCLGDSGAPRGYGLREDFGTVLTTGGLTRRIWTQAPGGDYKDLHLEQVEGPSGVADIAAGASTLEETPHRRFEYKYSFKGPHLAQTDGSIPFWIHTGNAIPSADQVRITPSLRSQRGSVWTKNKVNFEHWEAEVTFRVSGRGRMGADGLAVWFTTSQGLDGPVYGAADRWNGVGVFFDSFDNDGKKNNPAIIVVGNNGNLVYDHQNDGTTQALGTCLRDFRNKPYPVRAKITYYKQTLTVMINNGFTPDKEDYEFCTKVDNMVIPTEGFFGISAATGGLADDHDVLSFLLFRLTEPGQQPPPPESEIPKEEKDKYQEEFQNFQQELDKKKEEFQKEHPDVQGEPIEDLYESVNDREIRQVFEGQNRIHLEIKQLHRQLAMILDEQRRYVSVITDEISKKGTNAESGQVDSASPQLGSVLATQQEVLRNLNELKNSFHESLKQIGSAQHQGNAAGMGTYETIQHFNDIKEHLHTVKRDVEHLVQRNAQNPAEKVMKCPEVPPMPSCLSTVHFAIFIVVQSVLFFCYIMYKSQQEAAAKKFF</sequence>
<evidence type="ECO:0000256" key="7">
    <source>
        <dbReference type="ARBA" id="ARBA00023157"/>
    </source>
</evidence>
<dbReference type="SUPFAM" id="SSF57196">
    <property type="entry name" value="EGF/Laminin"/>
    <property type="match status" value="1"/>
</dbReference>
<evidence type="ECO:0000256" key="6">
    <source>
        <dbReference type="ARBA" id="ARBA00023136"/>
    </source>
</evidence>
<reference evidence="12" key="1">
    <citation type="submission" date="2022-08" db="EMBL/GenBank/DDBJ databases">
        <title>Genome sequencing of akame (Lates japonicus).</title>
        <authorList>
            <person name="Hashiguchi Y."/>
            <person name="Takahashi H."/>
        </authorList>
    </citation>
    <scope>NUCLEOTIDE SEQUENCE</scope>
    <source>
        <strain evidence="12">Kochi</strain>
    </source>
</reference>
<feature type="signal peptide" evidence="10">
    <location>
        <begin position="1"/>
        <end position="24"/>
    </location>
</feature>
<evidence type="ECO:0000256" key="10">
    <source>
        <dbReference type="SAM" id="SignalP"/>
    </source>
</evidence>
<keyword evidence="6 9" id="KW-0472">Membrane</keyword>
<dbReference type="AlphaFoldDB" id="A0AAD3MKG4"/>
<dbReference type="GO" id="GO:0030134">
    <property type="term" value="C:COPII-coated ER to Golgi transport vesicle"/>
    <property type="evidence" value="ECO:0007669"/>
    <property type="project" value="TreeGrafter"/>
</dbReference>
<accession>A0AAD3MKG4</accession>
<dbReference type="GO" id="GO:0005537">
    <property type="term" value="F:D-mannose binding"/>
    <property type="evidence" value="ECO:0007669"/>
    <property type="project" value="TreeGrafter"/>
</dbReference>
<feature type="domain" description="L-type lectin-like" evidence="11">
    <location>
        <begin position="191"/>
        <end position="414"/>
    </location>
</feature>
<name>A0AAD3MKG4_LATJO</name>
<protein>
    <submittedName>
        <fullName evidence="12">Protein ERGIC-53-like protein</fullName>
    </submittedName>
</protein>
<keyword evidence="4" id="KW-0430">Lectin</keyword>
<comment type="subcellular location">
    <subcellularLocation>
        <location evidence="1">Endoplasmic reticulum-Golgi intermediate compartment membrane</location>
        <topology evidence="1">Single-pass type I membrane protein</topology>
    </subcellularLocation>
</comment>
<proteinExistence type="predicted"/>
<dbReference type="Gene3D" id="2.60.120.200">
    <property type="match status" value="1"/>
</dbReference>
<dbReference type="InterPro" id="IPR005052">
    <property type="entry name" value="Lectin_leg"/>
</dbReference>
<feature type="transmembrane region" description="Helical" evidence="9">
    <location>
        <begin position="630"/>
        <end position="649"/>
    </location>
</feature>
<gene>
    <name evidence="12" type="ORF">AKAME5_000794700</name>
</gene>
<dbReference type="InterPro" id="IPR051136">
    <property type="entry name" value="Intracellular_Lectin-GPT"/>
</dbReference>
<dbReference type="SUPFAM" id="SSF49899">
    <property type="entry name" value="Concanavalin A-like lectins/glucanases"/>
    <property type="match status" value="1"/>
</dbReference>
<keyword evidence="2 9" id="KW-0812">Transmembrane</keyword>
<keyword evidence="13" id="KW-1185">Reference proteome</keyword>
<dbReference type="FunFam" id="2.60.120.200:FF:000028">
    <property type="entry name" value="Blast:Protein ERGIC-53"/>
    <property type="match status" value="1"/>
</dbReference>
<dbReference type="Gene3D" id="2.10.25.10">
    <property type="entry name" value="Laminin"/>
    <property type="match status" value="1"/>
</dbReference>
<dbReference type="CDD" id="cd06902">
    <property type="entry name" value="lectin_ERGIC-53_ERGL"/>
    <property type="match status" value="1"/>
</dbReference>
<dbReference type="Pfam" id="PF03388">
    <property type="entry name" value="Lectin_leg-like"/>
    <property type="match status" value="1"/>
</dbReference>
<evidence type="ECO:0000256" key="9">
    <source>
        <dbReference type="SAM" id="Phobius"/>
    </source>
</evidence>
<evidence type="ECO:0000313" key="13">
    <source>
        <dbReference type="Proteomes" id="UP001279410"/>
    </source>
</evidence>
<evidence type="ECO:0000256" key="2">
    <source>
        <dbReference type="ARBA" id="ARBA00022692"/>
    </source>
</evidence>
<dbReference type="Proteomes" id="UP001279410">
    <property type="component" value="Unassembled WGS sequence"/>
</dbReference>
<dbReference type="GO" id="GO:0033116">
    <property type="term" value="C:endoplasmic reticulum-Golgi intermediate compartment membrane"/>
    <property type="evidence" value="ECO:0007669"/>
    <property type="project" value="UniProtKB-SubCell"/>
</dbReference>
<evidence type="ECO:0000256" key="5">
    <source>
        <dbReference type="ARBA" id="ARBA00022989"/>
    </source>
</evidence>
<evidence type="ECO:0000256" key="4">
    <source>
        <dbReference type="ARBA" id="ARBA00022734"/>
    </source>
</evidence>
<dbReference type="EMBL" id="BRZM01000021">
    <property type="protein sequence ID" value="GLD55449.1"/>
    <property type="molecule type" value="Genomic_DNA"/>
</dbReference>
<keyword evidence="5 9" id="KW-1133">Transmembrane helix</keyword>
<dbReference type="InterPro" id="IPR013320">
    <property type="entry name" value="ConA-like_dom_sf"/>
</dbReference>
<dbReference type="GO" id="GO:0005789">
    <property type="term" value="C:endoplasmic reticulum membrane"/>
    <property type="evidence" value="ECO:0007669"/>
    <property type="project" value="TreeGrafter"/>
</dbReference>
<keyword evidence="3 10" id="KW-0732">Signal</keyword>
<evidence type="ECO:0000256" key="3">
    <source>
        <dbReference type="ARBA" id="ARBA00022729"/>
    </source>
</evidence>
<dbReference type="PROSITE" id="PS51328">
    <property type="entry name" value="L_LECTIN_LIKE"/>
    <property type="match status" value="1"/>
</dbReference>
<evidence type="ECO:0000256" key="1">
    <source>
        <dbReference type="ARBA" id="ARBA00004151"/>
    </source>
</evidence>
<comment type="caution">
    <text evidence="12">The sequence shown here is derived from an EMBL/GenBank/DDBJ whole genome shotgun (WGS) entry which is preliminary data.</text>
</comment>